<dbReference type="SUPFAM" id="SSF57667">
    <property type="entry name" value="beta-beta-alpha zinc fingers"/>
    <property type="match status" value="1"/>
</dbReference>
<evidence type="ECO:0000313" key="7">
    <source>
        <dbReference type="EMBL" id="OIW32642.1"/>
    </source>
</evidence>
<dbReference type="PANTHER" id="PTHR24409">
    <property type="entry name" value="ZINC FINGER PROTEIN 142"/>
    <property type="match status" value="1"/>
</dbReference>
<evidence type="ECO:0000256" key="1">
    <source>
        <dbReference type="ARBA" id="ARBA00022723"/>
    </source>
</evidence>
<evidence type="ECO:0000256" key="2">
    <source>
        <dbReference type="ARBA" id="ARBA00022737"/>
    </source>
</evidence>
<dbReference type="GO" id="GO:0000981">
    <property type="term" value="F:DNA-binding transcription factor activity, RNA polymerase II-specific"/>
    <property type="evidence" value="ECO:0007669"/>
    <property type="project" value="TreeGrafter"/>
</dbReference>
<dbReference type="PROSITE" id="PS00028">
    <property type="entry name" value="ZINC_FINGER_C2H2_1"/>
    <property type="match status" value="3"/>
</dbReference>
<reference evidence="7 8" key="1">
    <citation type="submission" date="2016-10" db="EMBL/GenBank/DDBJ databases">
        <title>Draft genome sequence of Coniochaeta ligniaria NRRL30616, a lignocellulolytic fungus for bioabatement of inhibitors in plant biomass hydrolysates.</title>
        <authorList>
            <consortium name="DOE Joint Genome Institute"/>
            <person name="Jimenez D.J."/>
            <person name="Hector R.E."/>
            <person name="Riley R."/>
            <person name="Sun H."/>
            <person name="Grigoriev I.V."/>
            <person name="Van Elsas J.D."/>
            <person name="Nichols N.N."/>
        </authorList>
    </citation>
    <scope>NUCLEOTIDE SEQUENCE [LARGE SCALE GENOMIC DNA]</scope>
    <source>
        <strain evidence="7 8">NRRL 30616</strain>
    </source>
</reference>
<accession>A0A1J7JXV2</accession>
<dbReference type="InterPro" id="IPR022755">
    <property type="entry name" value="Znf_C2H2_jaz"/>
</dbReference>
<dbReference type="EMBL" id="KV875095">
    <property type="protein sequence ID" value="OIW32642.1"/>
    <property type="molecule type" value="Genomic_DNA"/>
</dbReference>
<sequence>MFECGTCGKEFRAGFQARENHCFSIGHDPPEFECDTCDEYFDDNWDRSEHMRYLGHATYSKHECSICIERFESAEETEEHEVEDHHYCHDCDRTFNNRNNIKQHLNSRTHRGTEMTCPFCRQQFATATGVTHHVERGSCPKAKNITRDALYKVVRSKDPNGRFSKNLIGGTGSTSYEATDNAWNGRAFECYFCHRQFKQLHGLNQHLASHVHQQNLYHCPGRGCSREFTALASIINHWESETCGFMRFEKVQQNFGNIITPGRRLQF</sequence>
<dbReference type="PROSITE" id="PS50157">
    <property type="entry name" value="ZINC_FINGER_C2H2_2"/>
    <property type="match status" value="2"/>
</dbReference>
<keyword evidence="8" id="KW-1185">Reference proteome</keyword>
<keyword evidence="3 5" id="KW-0863">Zinc-finger</keyword>
<evidence type="ECO:0000256" key="4">
    <source>
        <dbReference type="ARBA" id="ARBA00022833"/>
    </source>
</evidence>
<organism evidence="7 8">
    <name type="scientific">Coniochaeta ligniaria NRRL 30616</name>
    <dbReference type="NCBI Taxonomy" id="1408157"/>
    <lineage>
        <taxon>Eukaryota</taxon>
        <taxon>Fungi</taxon>
        <taxon>Dikarya</taxon>
        <taxon>Ascomycota</taxon>
        <taxon>Pezizomycotina</taxon>
        <taxon>Sordariomycetes</taxon>
        <taxon>Sordariomycetidae</taxon>
        <taxon>Coniochaetales</taxon>
        <taxon>Coniochaetaceae</taxon>
        <taxon>Coniochaeta</taxon>
    </lineage>
</organism>
<dbReference type="STRING" id="1408157.A0A1J7JXV2"/>
<dbReference type="InterPro" id="IPR013087">
    <property type="entry name" value="Znf_C2H2_type"/>
</dbReference>
<feature type="domain" description="C2H2-type" evidence="6">
    <location>
        <begin position="188"/>
        <end position="215"/>
    </location>
</feature>
<keyword evidence="1" id="KW-0479">Metal-binding</keyword>
<dbReference type="SMART" id="SM00355">
    <property type="entry name" value="ZnF_C2H2"/>
    <property type="match status" value="6"/>
</dbReference>
<dbReference type="PANTHER" id="PTHR24409:SF356">
    <property type="entry name" value="C2H2 FINGER DOMAIN TRANSCRIPTION FACTOR (EUROFUNG)"/>
    <property type="match status" value="1"/>
</dbReference>
<dbReference type="InParanoid" id="A0A1J7JXV2"/>
<evidence type="ECO:0000256" key="5">
    <source>
        <dbReference type="PROSITE-ProRule" id="PRU00042"/>
    </source>
</evidence>
<dbReference type="Pfam" id="PF12171">
    <property type="entry name" value="zf-C2H2_jaz"/>
    <property type="match status" value="1"/>
</dbReference>
<dbReference type="Gene3D" id="3.30.160.60">
    <property type="entry name" value="Classic Zinc Finger"/>
    <property type="match status" value="3"/>
</dbReference>
<dbReference type="GO" id="GO:0000977">
    <property type="term" value="F:RNA polymerase II transcription regulatory region sequence-specific DNA binding"/>
    <property type="evidence" value="ECO:0007669"/>
    <property type="project" value="TreeGrafter"/>
</dbReference>
<evidence type="ECO:0000259" key="6">
    <source>
        <dbReference type="PROSITE" id="PS50157"/>
    </source>
</evidence>
<dbReference type="AlphaFoldDB" id="A0A1J7JXV2"/>
<keyword evidence="4" id="KW-0862">Zinc</keyword>
<proteinExistence type="predicted"/>
<keyword evidence="2" id="KW-0677">Repeat</keyword>
<dbReference type="GO" id="GO:0008270">
    <property type="term" value="F:zinc ion binding"/>
    <property type="evidence" value="ECO:0007669"/>
    <property type="project" value="UniProtKB-KW"/>
</dbReference>
<dbReference type="GO" id="GO:0005634">
    <property type="term" value="C:nucleus"/>
    <property type="evidence" value="ECO:0007669"/>
    <property type="project" value="TreeGrafter"/>
</dbReference>
<name>A0A1J7JXV2_9PEZI</name>
<evidence type="ECO:0000256" key="3">
    <source>
        <dbReference type="ARBA" id="ARBA00022771"/>
    </source>
</evidence>
<protein>
    <recommendedName>
        <fullName evidence="6">C2H2-type domain-containing protein</fullName>
    </recommendedName>
</protein>
<feature type="domain" description="C2H2-type" evidence="6">
    <location>
        <begin position="86"/>
        <end position="115"/>
    </location>
</feature>
<gene>
    <name evidence="7" type="ORF">CONLIGDRAFT_699522</name>
</gene>
<dbReference type="OrthoDB" id="6077919at2759"/>
<evidence type="ECO:0000313" key="8">
    <source>
        <dbReference type="Proteomes" id="UP000182658"/>
    </source>
</evidence>
<dbReference type="InterPro" id="IPR036236">
    <property type="entry name" value="Znf_C2H2_sf"/>
</dbReference>
<dbReference type="Proteomes" id="UP000182658">
    <property type="component" value="Unassembled WGS sequence"/>
</dbReference>